<keyword evidence="4 12" id="KW-0812">Transmembrane</keyword>
<evidence type="ECO:0000256" key="3">
    <source>
        <dbReference type="ARBA" id="ARBA00022553"/>
    </source>
</evidence>
<keyword evidence="2" id="KW-0813">Transport</keyword>
<evidence type="ECO:0000259" key="14">
    <source>
        <dbReference type="PROSITE" id="PS51847"/>
    </source>
</evidence>
<evidence type="ECO:0000256" key="10">
    <source>
        <dbReference type="ARBA" id="ARBA00023136"/>
    </source>
</evidence>
<dbReference type="PANTHER" id="PTHR47348">
    <property type="entry name" value="MEIOTICALLY UP-REGULATED GENE 190 PROTEIN"/>
    <property type="match status" value="1"/>
</dbReference>
<keyword evidence="7 12" id="KW-1133">Transmembrane helix</keyword>
<dbReference type="CDD" id="cd04052">
    <property type="entry name" value="C2B_Tricalbin-like"/>
    <property type="match status" value="1"/>
</dbReference>
<dbReference type="PROSITE" id="PS50004">
    <property type="entry name" value="C2"/>
    <property type="match status" value="2"/>
</dbReference>
<dbReference type="SUPFAM" id="SSF49562">
    <property type="entry name" value="C2 domain (Calcium/lipid-binding domain, CaLB)"/>
    <property type="match status" value="2"/>
</dbReference>
<feature type="transmembrane region" description="Helical" evidence="12">
    <location>
        <begin position="184"/>
        <end position="203"/>
    </location>
</feature>
<feature type="region of interest" description="Disordered" evidence="11">
    <location>
        <begin position="1"/>
        <end position="131"/>
    </location>
</feature>
<protein>
    <submittedName>
        <fullName evidence="15">Meiotically up-regulated gene 190 protein</fullName>
    </submittedName>
</protein>
<evidence type="ECO:0000313" key="15">
    <source>
        <dbReference type="EMBL" id="RKF73540.1"/>
    </source>
</evidence>
<dbReference type="GO" id="GO:0008289">
    <property type="term" value="F:lipid binding"/>
    <property type="evidence" value="ECO:0007669"/>
    <property type="project" value="UniProtKB-KW"/>
</dbReference>
<proteinExistence type="predicted"/>
<dbReference type="Pfam" id="PF00168">
    <property type="entry name" value="C2"/>
    <property type="match status" value="2"/>
</dbReference>
<comment type="caution">
    <text evidence="15">The sequence shown here is derived from an EMBL/GenBank/DDBJ whole genome shotgun (WGS) entry which is preliminary data.</text>
</comment>
<keyword evidence="10 12" id="KW-0472">Membrane</keyword>
<dbReference type="InterPro" id="IPR037765">
    <property type="entry name" value="C2B_Tricalbin"/>
</dbReference>
<dbReference type="PROSITE" id="PS51847">
    <property type="entry name" value="SMP"/>
    <property type="match status" value="1"/>
</dbReference>
<keyword evidence="6" id="KW-0256">Endoplasmic reticulum</keyword>
<feature type="compositionally biased region" description="Polar residues" evidence="11">
    <location>
        <begin position="38"/>
        <end position="52"/>
    </location>
</feature>
<feature type="region of interest" description="Disordered" evidence="11">
    <location>
        <begin position="681"/>
        <end position="707"/>
    </location>
</feature>
<dbReference type="AlphaFoldDB" id="A0A420IG70"/>
<feature type="compositionally biased region" description="Basic and acidic residues" evidence="11">
    <location>
        <begin position="111"/>
        <end position="120"/>
    </location>
</feature>
<dbReference type="SMART" id="SM00239">
    <property type="entry name" value="C2"/>
    <property type="match status" value="2"/>
</dbReference>
<evidence type="ECO:0000256" key="8">
    <source>
        <dbReference type="ARBA" id="ARBA00023055"/>
    </source>
</evidence>
<accession>A0A420IG70</accession>
<evidence type="ECO:0000313" key="16">
    <source>
        <dbReference type="Proteomes" id="UP000285326"/>
    </source>
</evidence>
<dbReference type="InterPro" id="IPR057349">
    <property type="entry name" value="C2_Mug190_3rd"/>
</dbReference>
<dbReference type="GO" id="GO:0006869">
    <property type="term" value="P:lipid transport"/>
    <property type="evidence" value="ECO:0007669"/>
    <property type="project" value="UniProtKB-KW"/>
</dbReference>
<feature type="compositionally biased region" description="Polar residues" evidence="11">
    <location>
        <begin position="1"/>
        <end position="12"/>
    </location>
</feature>
<evidence type="ECO:0000256" key="2">
    <source>
        <dbReference type="ARBA" id="ARBA00022448"/>
    </source>
</evidence>
<evidence type="ECO:0000256" key="12">
    <source>
        <dbReference type="SAM" id="Phobius"/>
    </source>
</evidence>
<reference evidence="15 16" key="1">
    <citation type="journal article" date="2018" name="BMC Genomics">
        <title>Comparative genome analyses reveal sequence features reflecting distinct modes of host-adaptation between dicot and monocot powdery mildew.</title>
        <authorList>
            <person name="Wu Y."/>
            <person name="Ma X."/>
            <person name="Pan Z."/>
            <person name="Kale S.D."/>
            <person name="Song Y."/>
            <person name="King H."/>
            <person name="Zhang Q."/>
            <person name="Presley C."/>
            <person name="Deng X."/>
            <person name="Wei C.I."/>
            <person name="Xiao S."/>
        </authorList>
    </citation>
    <scope>NUCLEOTIDE SEQUENCE [LARGE SCALE GENOMIC DNA]</scope>
    <source>
        <strain evidence="15">UMSG1</strain>
    </source>
</reference>
<dbReference type="GO" id="GO:0061817">
    <property type="term" value="P:endoplasmic reticulum-plasma membrane tethering"/>
    <property type="evidence" value="ECO:0007669"/>
    <property type="project" value="InterPro"/>
</dbReference>
<sequence>MDGPYSGSNPVPNFTKLLESLDVDKKERDEEIDKQARNKNINSPNEKQASRSTKGHISRRAVIDPVTGNEVEIEDSNLGSMESAKLPKLSTPNESIKKVNTAKTDSSQSDEQYREGHEITSPDLSGSNSTSDVPINCQKNTLLSHPTTSVSYEPMYESLEKSTNVLCVTIVMSIIFFGKLVGGSLYGLIPLSLCITSGIFLWMKDLVQKGRSNQWQSECKRGQYINSNLIPESVEWINSFLGVTWGLIDPEKFSSIADMLEDIMQASAPDIIENVRVAEINQGNNPFRILSLRALPDSSVMELKDNIHSQDIKNKSSYQVRADEKDGSHYNLECAFSYYSKSSTDDFLEKTRNMHMRIIFYIGIKGLFGVPLPVFVELQGLTGTIRLRFQMSPEPPFLMALTFTLMGLPHIQVGCIPMAQTGINVFNLPLISNFVNKSITAAANEYVAPKSMTLDLRKILQGDDIVKEVRTLGILWIIIHKAIGLSKQDYRGSEGGGSDSYVTVSFSKYRKPMYSTRIIQDDLNPIWEESCAILINPDLIKVDEQVSLELWDCDRSTSDDLIGKLELSLQKIIQHPRKMYPQVSNLKALKKSCSMPGELHWEIGYFPKSQFRQSLRTDGKDINISDELRNIKELQDSKGTLNNATEDAVVHTPPDPLWPSGICSIVIHNIVNLELENIKGSNGKRKGREYEPAQKSSEIEQEEHKSLPSSYCTIHTNDELVYRTRTKVISSRPIFNAGTERFIRDWRSAIVTITVRDQRMREHDPILGLVSLKISDILQTSSQVTRWYPLIGGIGYGHIRISLLFRSTEILLQPRQLGWDVGTFEITSGSLLANGYEKNCKLKMRTGGSSGSIPRSQCQRTEIGNSVFWGISNGNEKICMRLPVFYRYRSPIVFEFHVAKKLKADAYAVFWLDHLEDNIKQDIDIPIWKTDNGMRLTQNYVTEENFKDISDLQVEELGRLVFSARFKAGIDDDHKKFVTDNDSRETQETWEACNSEGLRGTHVTKDLSPEMQRFYTTSLFQDLELSPNSSKNEMENYIEQKKLNTDMTGLFDSDQKIYADDKHKKMARKSSRDEISNIFENTSNSYGSDEGSISSESSSIGLHEASDLDQPESENLYAKDHQITQSKNPLKQIMLYNEKKDGLHRKHRGLMQWKPMRNIGFAKDETKFLLRRTLNKASLQVKEPGLETEA</sequence>
<dbReference type="CDD" id="cd21676">
    <property type="entry name" value="SMP_Mug190"/>
    <property type="match status" value="1"/>
</dbReference>
<evidence type="ECO:0000256" key="6">
    <source>
        <dbReference type="ARBA" id="ARBA00022824"/>
    </source>
</evidence>
<comment type="subcellular location">
    <subcellularLocation>
        <location evidence="1">Endoplasmic reticulum membrane</location>
    </subcellularLocation>
</comment>
<feature type="compositionally biased region" description="Polar residues" evidence="11">
    <location>
        <begin position="101"/>
        <end position="110"/>
    </location>
</feature>
<dbReference type="Gene3D" id="2.60.40.150">
    <property type="entry name" value="C2 domain"/>
    <property type="match status" value="2"/>
</dbReference>
<evidence type="ECO:0000256" key="1">
    <source>
        <dbReference type="ARBA" id="ARBA00004586"/>
    </source>
</evidence>
<evidence type="ECO:0000259" key="13">
    <source>
        <dbReference type="PROSITE" id="PS50004"/>
    </source>
</evidence>
<dbReference type="CDD" id="cd04041">
    <property type="entry name" value="C2A_fungal"/>
    <property type="match status" value="1"/>
</dbReference>
<feature type="domain" description="SMP-LTD" evidence="14">
    <location>
        <begin position="230"/>
        <end position="457"/>
    </location>
</feature>
<dbReference type="InterPro" id="IPR037767">
    <property type="entry name" value="C2A_Mug190-like"/>
</dbReference>
<dbReference type="InterPro" id="IPR031468">
    <property type="entry name" value="SMP_LBD"/>
</dbReference>
<dbReference type="Pfam" id="PF25331">
    <property type="entry name" value="C2_Mug190_3rd"/>
    <property type="match status" value="1"/>
</dbReference>
<keyword evidence="8" id="KW-0445">Lipid transport</keyword>
<dbReference type="InterPro" id="IPR000008">
    <property type="entry name" value="C2_dom"/>
</dbReference>
<evidence type="ECO:0000256" key="9">
    <source>
        <dbReference type="ARBA" id="ARBA00023121"/>
    </source>
</evidence>
<keyword evidence="3" id="KW-0597">Phosphoprotein</keyword>
<keyword evidence="5" id="KW-0677">Repeat</keyword>
<dbReference type="EMBL" id="MCBS01024387">
    <property type="protein sequence ID" value="RKF73540.1"/>
    <property type="molecule type" value="Genomic_DNA"/>
</dbReference>
<feature type="region of interest" description="Disordered" evidence="11">
    <location>
        <begin position="1080"/>
        <end position="1112"/>
    </location>
</feature>
<organism evidence="15 16">
    <name type="scientific">Golovinomyces cichoracearum</name>
    <dbReference type="NCBI Taxonomy" id="62708"/>
    <lineage>
        <taxon>Eukaryota</taxon>
        <taxon>Fungi</taxon>
        <taxon>Dikarya</taxon>
        <taxon>Ascomycota</taxon>
        <taxon>Pezizomycotina</taxon>
        <taxon>Leotiomycetes</taxon>
        <taxon>Erysiphales</taxon>
        <taxon>Erysiphaceae</taxon>
        <taxon>Golovinomyces</taxon>
    </lineage>
</organism>
<dbReference type="Pfam" id="PF25669">
    <property type="entry name" value="SMP_MUG190-like"/>
    <property type="match status" value="1"/>
</dbReference>
<dbReference type="PANTHER" id="PTHR47348:SF3">
    <property type="entry name" value="MEIOTICALLY UP-REGULATED GENE 190 PROTEIN"/>
    <property type="match status" value="1"/>
</dbReference>
<evidence type="ECO:0000256" key="11">
    <source>
        <dbReference type="SAM" id="MobiDB-lite"/>
    </source>
</evidence>
<evidence type="ECO:0000256" key="4">
    <source>
        <dbReference type="ARBA" id="ARBA00022692"/>
    </source>
</evidence>
<keyword evidence="9" id="KW-0446">Lipid-binding</keyword>
<gene>
    <name evidence="15" type="ORF">GcM1_243021</name>
</gene>
<feature type="domain" description="C2" evidence="13">
    <location>
        <begin position="644"/>
        <end position="788"/>
    </location>
</feature>
<feature type="compositionally biased region" description="Basic and acidic residues" evidence="11">
    <location>
        <begin position="22"/>
        <end position="36"/>
    </location>
</feature>
<feature type="domain" description="C2" evidence="13">
    <location>
        <begin position="455"/>
        <end position="584"/>
    </location>
</feature>
<dbReference type="GO" id="GO:0005789">
    <property type="term" value="C:endoplasmic reticulum membrane"/>
    <property type="evidence" value="ECO:0007669"/>
    <property type="project" value="UniProtKB-SubCell"/>
</dbReference>
<feature type="compositionally biased region" description="Polar residues" evidence="11">
    <location>
        <begin position="122"/>
        <end position="131"/>
    </location>
</feature>
<evidence type="ECO:0000256" key="7">
    <source>
        <dbReference type="ARBA" id="ARBA00022989"/>
    </source>
</evidence>
<dbReference type="Proteomes" id="UP000285326">
    <property type="component" value="Unassembled WGS sequence"/>
</dbReference>
<feature type="transmembrane region" description="Helical" evidence="12">
    <location>
        <begin position="358"/>
        <end position="376"/>
    </location>
</feature>
<feature type="compositionally biased region" description="Low complexity" evidence="11">
    <location>
        <begin position="1083"/>
        <end position="1103"/>
    </location>
</feature>
<name>A0A420IG70_9PEZI</name>
<dbReference type="InterPro" id="IPR035892">
    <property type="entry name" value="C2_domain_sf"/>
</dbReference>
<evidence type="ECO:0000256" key="5">
    <source>
        <dbReference type="ARBA" id="ARBA00022737"/>
    </source>
</evidence>